<dbReference type="Pfam" id="PF03720">
    <property type="entry name" value="UDPG_MGDP_dh_C"/>
    <property type="match status" value="1"/>
</dbReference>
<dbReference type="EC" id="1.1.1.22" evidence="3 8"/>
<dbReference type="Pfam" id="PF00984">
    <property type="entry name" value="UDPG_MGDP_dh"/>
    <property type="match status" value="1"/>
</dbReference>
<comment type="catalytic activity">
    <reaction evidence="7 8">
        <text>UDP-alpha-D-glucose + 2 NAD(+) + H2O = UDP-alpha-D-glucuronate + 2 NADH + 3 H(+)</text>
        <dbReference type="Rhea" id="RHEA:23596"/>
        <dbReference type="ChEBI" id="CHEBI:15377"/>
        <dbReference type="ChEBI" id="CHEBI:15378"/>
        <dbReference type="ChEBI" id="CHEBI:57540"/>
        <dbReference type="ChEBI" id="CHEBI:57945"/>
        <dbReference type="ChEBI" id="CHEBI:58052"/>
        <dbReference type="ChEBI" id="CHEBI:58885"/>
        <dbReference type="EC" id="1.1.1.22"/>
    </reaction>
</comment>
<evidence type="ECO:0000256" key="7">
    <source>
        <dbReference type="ARBA" id="ARBA00047473"/>
    </source>
</evidence>
<feature type="binding site" evidence="11">
    <location>
        <position position="314"/>
    </location>
    <ligand>
        <name>NAD(+)</name>
        <dbReference type="ChEBI" id="CHEBI:57540"/>
    </ligand>
</feature>
<evidence type="ECO:0000256" key="1">
    <source>
        <dbReference type="ARBA" id="ARBA00004701"/>
    </source>
</evidence>
<evidence type="ECO:0000256" key="2">
    <source>
        <dbReference type="ARBA" id="ARBA00006601"/>
    </source>
</evidence>
<sequence length="389" mass="43980">MKIVVVGMGYVGLTLSVLLSQKHDVVGLDIDLQKVEQINQKICTFIDYELEEYLLNQNLQFNACIYDKKYFKEADCIIIATPTDFDNSKKSLNTDDIKSIIVDCLSVNSEAYVVIKSTVPIGFTNSMNENLHTDRIIFSPEFLREGKALFDNLFPSRIIVGGNLEYCQNFGKLLSEISKNKISPTILLSSEEAEAIKLFSNSYLAMRIAFFNEIDSFSIAKKLDTKNIIEGICSEERIGAHYNNPSFGYGGYCLPKDTRQIVNECKGMSTVLLESIVLSNQKRAEFIANQIINDNVKVIGIYRLLAKTNSDNIRNSSSENVIKQLKSHNVRIIIYEPLLDGKKEIFGVQIISSLEVFKNISDVIITNRVADDLSDVLEKVYTRDLFHRD</sequence>
<evidence type="ECO:0000256" key="10">
    <source>
        <dbReference type="PIRSR" id="PIRSR500134-2"/>
    </source>
</evidence>
<keyword evidence="5 8" id="KW-0560">Oxidoreductase</keyword>
<feature type="binding site" evidence="10">
    <location>
        <begin position="142"/>
        <end position="145"/>
    </location>
    <ligand>
        <name>substrate</name>
    </ligand>
</feature>
<proteinExistence type="inferred from homology"/>
<dbReference type="SMART" id="SM00984">
    <property type="entry name" value="UDPG_MGDP_dh_C"/>
    <property type="match status" value="1"/>
</dbReference>
<dbReference type="InterPro" id="IPR008927">
    <property type="entry name" value="6-PGluconate_DH-like_C_sf"/>
</dbReference>
<dbReference type="GO" id="GO:0051287">
    <property type="term" value="F:NAD binding"/>
    <property type="evidence" value="ECO:0007669"/>
    <property type="project" value="InterPro"/>
</dbReference>
<dbReference type="PIRSF" id="PIRSF500134">
    <property type="entry name" value="UDPglc_DH_bac"/>
    <property type="match status" value="1"/>
</dbReference>
<organism evidence="13 14">
    <name type="scientific">Gardnerella vaginalis</name>
    <dbReference type="NCBI Taxonomy" id="2702"/>
    <lineage>
        <taxon>Bacteria</taxon>
        <taxon>Bacillati</taxon>
        <taxon>Actinomycetota</taxon>
        <taxon>Actinomycetes</taxon>
        <taxon>Bifidobacteriales</taxon>
        <taxon>Bifidobacteriaceae</taxon>
        <taxon>Gardnerella</taxon>
    </lineage>
</organism>
<dbReference type="Gene3D" id="3.40.50.720">
    <property type="entry name" value="NAD(P)-binding Rossmann-like Domain"/>
    <property type="match status" value="2"/>
</dbReference>
<dbReference type="InterPro" id="IPR036291">
    <property type="entry name" value="NAD(P)-bd_dom_sf"/>
</dbReference>
<dbReference type="Pfam" id="PF03721">
    <property type="entry name" value="UDPG_MGDP_dh_N"/>
    <property type="match status" value="1"/>
</dbReference>
<dbReference type="InterPro" id="IPR014027">
    <property type="entry name" value="UDP-Glc/GDP-Man_DH_C"/>
</dbReference>
<accession>A0A3E2C561</accession>
<dbReference type="InterPro" id="IPR013328">
    <property type="entry name" value="6PGD_dom2"/>
</dbReference>
<dbReference type="GO" id="GO:0000271">
    <property type="term" value="P:polysaccharide biosynthetic process"/>
    <property type="evidence" value="ECO:0007669"/>
    <property type="project" value="InterPro"/>
</dbReference>
<comment type="pathway">
    <text evidence="1">Nucleotide-sugar biosynthesis; UDP-alpha-D-glucuronate biosynthesis; UDP-alpha-D-glucuronate from UDP-alpha-D-glucose: step 1/1.</text>
</comment>
<feature type="binding site" evidence="11">
    <location>
        <position position="83"/>
    </location>
    <ligand>
        <name>NAD(+)</name>
        <dbReference type="ChEBI" id="CHEBI:57540"/>
    </ligand>
</feature>
<feature type="binding site" evidence="11">
    <location>
        <position position="145"/>
    </location>
    <ligand>
        <name>NAD(+)</name>
        <dbReference type="ChEBI" id="CHEBI:57540"/>
    </ligand>
</feature>
<evidence type="ECO:0000313" key="14">
    <source>
        <dbReference type="Proteomes" id="UP000258379"/>
    </source>
</evidence>
<evidence type="ECO:0000259" key="12">
    <source>
        <dbReference type="SMART" id="SM00984"/>
    </source>
</evidence>
<comment type="caution">
    <text evidence="13">The sequence shown here is derived from an EMBL/GenBank/DDBJ whole genome shotgun (WGS) entry which is preliminary data.</text>
</comment>
<evidence type="ECO:0000256" key="5">
    <source>
        <dbReference type="ARBA" id="ARBA00023002"/>
    </source>
</evidence>
<dbReference type="NCBIfam" id="TIGR03026">
    <property type="entry name" value="NDP-sugDHase"/>
    <property type="match status" value="1"/>
</dbReference>
<evidence type="ECO:0000256" key="8">
    <source>
        <dbReference type="PIRNR" id="PIRNR000124"/>
    </source>
</evidence>
<evidence type="ECO:0000256" key="4">
    <source>
        <dbReference type="ARBA" id="ARBA00015132"/>
    </source>
</evidence>
<evidence type="ECO:0000313" key="13">
    <source>
        <dbReference type="EMBL" id="RFT26890.1"/>
    </source>
</evidence>
<feature type="binding site" evidence="10">
    <location>
        <position position="197"/>
    </location>
    <ligand>
        <name>substrate</name>
    </ligand>
</feature>
<feature type="binding site" evidence="10">
    <location>
        <position position="307"/>
    </location>
    <ligand>
        <name>substrate</name>
    </ligand>
</feature>
<feature type="binding site" evidence="10">
    <location>
        <begin position="242"/>
        <end position="246"/>
    </location>
    <ligand>
        <name>substrate</name>
    </ligand>
</feature>
<dbReference type="SUPFAM" id="SSF48179">
    <property type="entry name" value="6-phosphogluconate dehydrogenase C-terminal domain-like"/>
    <property type="match status" value="1"/>
</dbReference>
<feature type="binding site" evidence="11">
    <location>
        <position position="34"/>
    </location>
    <ligand>
        <name>NAD(+)</name>
        <dbReference type="ChEBI" id="CHEBI:57540"/>
    </ligand>
</feature>
<dbReference type="InterPro" id="IPR036220">
    <property type="entry name" value="UDP-Glc/GDP-Man_DH_C_sf"/>
</dbReference>
<evidence type="ECO:0000256" key="6">
    <source>
        <dbReference type="ARBA" id="ARBA00023027"/>
    </source>
</evidence>
<dbReference type="InterPro" id="IPR014026">
    <property type="entry name" value="UDP-Glc/GDP-Man_DH_dimer"/>
</dbReference>
<feature type="binding site" evidence="11">
    <location>
        <position position="256"/>
    </location>
    <ligand>
        <name>NAD(+)</name>
        <dbReference type="ChEBI" id="CHEBI:57540"/>
    </ligand>
</feature>
<evidence type="ECO:0000256" key="3">
    <source>
        <dbReference type="ARBA" id="ARBA00012954"/>
    </source>
</evidence>
<dbReference type="PIRSF" id="PIRSF000124">
    <property type="entry name" value="UDPglc_GDPman_dh"/>
    <property type="match status" value="1"/>
</dbReference>
<dbReference type="UniPathway" id="UPA00038">
    <property type="reaction ID" value="UER00491"/>
</dbReference>
<dbReference type="InterPro" id="IPR017476">
    <property type="entry name" value="UDP-Glc/GDP-Man"/>
</dbReference>
<keyword evidence="6 8" id="KW-0520">NAD</keyword>
<feature type="active site" description="Nucleophile" evidence="9">
    <location>
        <position position="253"/>
    </location>
</feature>
<gene>
    <name evidence="13" type="ORF">CG405_08345</name>
</gene>
<evidence type="ECO:0000256" key="11">
    <source>
        <dbReference type="PIRSR" id="PIRSR500134-3"/>
    </source>
</evidence>
<dbReference type="InterPro" id="IPR001732">
    <property type="entry name" value="UDP-Glc/GDP-Man_DH_N"/>
</dbReference>
<feature type="binding site" evidence="10">
    <location>
        <position position="389"/>
    </location>
    <ligand>
        <name>substrate</name>
    </ligand>
</feature>
<dbReference type="PANTHER" id="PTHR43750">
    <property type="entry name" value="UDP-GLUCOSE 6-DEHYDROGENASE TUAD"/>
    <property type="match status" value="1"/>
</dbReference>
<feature type="binding site" evidence="11">
    <location>
        <position position="118"/>
    </location>
    <ligand>
        <name>NAD(+)</name>
        <dbReference type="ChEBI" id="CHEBI:57540"/>
    </ligand>
</feature>
<comment type="similarity">
    <text evidence="2 8">Belongs to the UDP-glucose/GDP-mannose dehydrogenase family.</text>
</comment>
<dbReference type="GO" id="GO:0006065">
    <property type="term" value="P:UDP-glucuronate biosynthetic process"/>
    <property type="evidence" value="ECO:0007669"/>
    <property type="project" value="UniProtKB-UniPathway"/>
</dbReference>
<reference evidence="13 14" key="1">
    <citation type="submission" date="2017-07" db="EMBL/GenBank/DDBJ databases">
        <title>A comparative genomics approach to explaining the enigmatic role of Gardnerella vaginalis in the vaginal microbiome.</title>
        <authorList>
            <person name="Vancuren S.J."/>
            <person name="Hill J.E."/>
        </authorList>
    </citation>
    <scope>NUCLEOTIDE SEQUENCE [LARGE SCALE GENOMIC DNA]</scope>
    <source>
        <strain evidence="13 14">WP023</strain>
    </source>
</reference>
<name>A0A3E2C561_GARVA</name>
<dbReference type="GO" id="GO:0003979">
    <property type="term" value="F:UDP-glucose 6-dehydrogenase activity"/>
    <property type="evidence" value="ECO:0007669"/>
    <property type="project" value="UniProtKB-EC"/>
</dbReference>
<dbReference type="InterPro" id="IPR028357">
    <property type="entry name" value="UDPglc_DH_bac"/>
</dbReference>
<dbReference type="Gene3D" id="1.10.1040.10">
    <property type="entry name" value="N-(1-d-carboxylethyl)-l-norvaline Dehydrogenase, domain 2"/>
    <property type="match status" value="1"/>
</dbReference>
<dbReference type="Proteomes" id="UP000258379">
    <property type="component" value="Unassembled WGS sequence"/>
</dbReference>
<evidence type="ECO:0000256" key="9">
    <source>
        <dbReference type="PIRSR" id="PIRSR500134-1"/>
    </source>
</evidence>
<dbReference type="EMBL" id="NNRU01000008">
    <property type="protein sequence ID" value="RFT26890.1"/>
    <property type="molecule type" value="Genomic_DNA"/>
</dbReference>
<protein>
    <recommendedName>
        <fullName evidence="4 8">UDP-glucose 6-dehydrogenase</fullName>
        <ecNumber evidence="3 8">1.1.1.22</ecNumber>
    </recommendedName>
</protein>
<feature type="binding site" evidence="10">
    <location>
        <position position="250"/>
    </location>
    <ligand>
        <name>substrate</name>
    </ligand>
</feature>
<dbReference type="SUPFAM" id="SSF51735">
    <property type="entry name" value="NAD(P)-binding Rossmann-fold domains"/>
    <property type="match status" value="1"/>
</dbReference>
<dbReference type="SUPFAM" id="SSF52413">
    <property type="entry name" value="UDP-glucose/GDP-mannose dehydrogenase C-terminal domain"/>
    <property type="match status" value="1"/>
</dbReference>
<feature type="binding site" evidence="11">
    <location>
        <position position="29"/>
    </location>
    <ligand>
        <name>NAD(+)</name>
        <dbReference type="ChEBI" id="CHEBI:57540"/>
    </ligand>
</feature>
<dbReference type="PANTHER" id="PTHR43750:SF2">
    <property type="entry name" value="UDP-GLUCOSE 6-DEHYDROGENASE"/>
    <property type="match status" value="1"/>
</dbReference>
<dbReference type="AlphaFoldDB" id="A0A3E2C561"/>
<feature type="domain" description="UDP-glucose/GDP-mannose dehydrogenase C-terminal" evidence="12">
    <location>
        <begin position="300"/>
        <end position="388"/>
    </location>
</feature>